<reference evidence="2" key="1">
    <citation type="submission" date="2021-01" db="EMBL/GenBank/DDBJ databases">
        <title>Modified the classification status of verrucomicrobia.</title>
        <authorList>
            <person name="Feng X."/>
        </authorList>
    </citation>
    <scope>NUCLEOTIDE SEQUENCE</scope>
    <source>
        <strain evidence="2">_KCTC 22039</strain>
    </source>
</reference>
<accession>A0A8J7MEA8</accession>
<protein>
    <submittedName>
        <fullName evidence="2">DUF3137 domain-containing protein</fullName>
    </submittedName>
</protein>
<dbReference type="InterPro" id="IPR021484">
    <property type="entry name" value="DUF3137"/>
</dbReference>
<feature type="transmembrane region" description="Helical" evidence="1">
    <location>
        <begin position="40"/>
        <end position="60"/>
    </location>
</feature>
<dbReference type="AlphaFoldDB" id="A0A8J7MEA8"/>
<feature type="transmembrane region" description="Helical" evidence="1">
    <location>
        <begin position="66"/>
        <end position="85"/>
    </location>
</feature>
<dbReference type="EMBL" id="JAENIM010000039">
    <property type="protein sequence ID" value="MBK1791427.1"/>
    <property type="molecule type" value="Genomic_DNA"/>
</dbReference>
<keyword evidence="1" id="KW-0472">Membrane</keyword>
<gene>
    <name evidence="2" type="ORF">JIN82_09715</name>
</gene>
<name>A0A8J7MEA8_9BACT</name>
<keyword evidence="1" id="KW-0812">Transmembrane</keyword>
<comment type="caution">
    <text evidence="2">The sequence shown here is derived from an EMBL/GenBank/DDBJ whole genome shotgun (WGS) entry which is preliminary data.</text>
</comment>
<dbReference type="Pfam" id="PF11335">
    <property type="entry name" value="DUF3137"/>
    <property type="match status" value="1"/>
</dbReference>
<evidence type="ECO:0000256" key="1">
    <source>
        <dbReference type="SAM" id="Phobius"/>
    </source>
</evidence>
<keyword evidence="1" id="KW-1133">Transmembrane helix</keyword>
<dbReference type="Proteomes" id="UP000624703">
    <property type="component" value="Unassembled WGS sequence"/>
</dbReference>
<sequence length="331" mass="38100">MSQSRSKENVSWDQIWSKLQPLAGELEVMRQDQLQKLRDFAKKISLTVLVISAIGMLMLISDDLQVFGMVVIAASMVIGCLVYHFSRGGHKSDFVLRYKSQLMRGLVKSLEPQMDYHPTAGISRSEYNSYGLYKTRPDRYHSEDLFIGSIGGTELKFAEVHAEVKRTRRDSQGRTSTYWVTIFKGVILQADFHKEFYSWTTVMPDVAEKSFGWFGRKFQSLGGNLVRLECPEFERDFVVRSGDQIEARYILTPDMQERLLKLHRRFGAQSRFVFSGSKLMMSLPVSGNLFEPKYDSAANCQNQLKRITHEMQGLFSIVESLNLNTRIWSKQ</sequence>
<evidence type="ECO:0000313" key="2">
    <source>
        <dbReference type="EMBL" id="MBK1791427.1"/>
    </source>
</evidence>
<evidence type="ECO:0000313" key="3">
    <source>
        <dbReference type="Proteomes" id="UP000624703"/>
    </source>
</evidence>
<dbReference type="RefSeq" id="WP_200311433.1">
    <property type="nucleotide sequence ID" value="NZ_JAENIM010000039.1"/>
</dbReference>
<proteinExistence type="predicted"/>
<organism evidence="2 3">
    <name type="scientific">Persicirhabdus sediminis</name>
    <dbReference type="NCBI Taxonomy" id="454144"/>
    <lineage>
        <taxon>Bacteria</taxon>
        <taxon>Pseudomonadati</taxon>
        <taxon>Verrucomicrobiota</taxon>
        <taxon>Verrucomicrobiia</taxon>
        <taxon>Verrucomicrobiales</taxon>
        <taxon>Verrucomicrobiaceae</taxon>
        <taxon>Persicirhabdus</taxon>
    </lineage>
</organism>
<keyword evidence="3" id="KW-1185">Reference proteome</keyword>